<evidence type="ECO:0000256" key="4">
    <source>
        <dbReference type="SAM" id="MobiDB-lite"/>
    </source>
</evidence>
<dbReference type="InterPro" id="IPR050575">
    <property type="entry name" value="BMC_shell"/>
</dbReference>
<sequence>MSQQSLGLIETVGLVAAVEAADAAVKAANVELVGYESAKGGGMMTVKLQGEVGAMKAAVAAGEMAASRVNRVIATKVIARPGEGIDGLVGSVDTIGRPADPEPKAEAKPAEAPKPEPVPEKAPEKAAAPTAAKPATEAAPAKKTEEVKKTPARQPRKPATTAH</sequence>
<comment type="caution">
    <text evidence="6">The sequence shown here is derived from an EMBL/GenBank/DDBJ whole genome shotgun (WGS) entry which is preliminary data.</text>
</comment>
<feature type="compositionally biased region" description="Basic and acidic residues" evidence="4">
    <location>
        <begin position="99"/>
        <end position="124"/>
    </location>
</feature>
<dbReference type="Gene3D" id="3.30.70.1710">
    <property type="match status" value="1"/>
</dbReference>
<dbReference type="SUPFAM" id="SSF143414">
    <property type="entry name" value="CcmK-like"/>
    <property type="match status" value="1"/>
</dbReference>
<dbReference type="CDD" id="cd07045">
    <property type="entry name" value="BMC_CcmK_like"/>
    <property type="match status" value="1"/>
</dbReference>
<dbReference type="OrthoDB" id="9812608at2"/>
<evidence type="ECO:0000313" key="7">
    <source>
        <dbReference type="Proteomes" id="UP000239480"/>
    </source>
</evidence>
<reference evidence="6 7" key="1">
    <citation type="submission" date="2018-03" db="EMBL/GenBank/DDBJ databases">
        <title>Genomic Encyclopedia of Archaeal and Bacterial Type Strains, Phase II (KMG-II): from individual species to whole genera.</title>
        <authorList>
            <person name="Goeker M."/>
        </authorList>
    </citation>
    <scope>NUCLEOTIDE SEQUENCE [LARGE SCALE GENOMIC DNA]</scope>
    <source>
        <strain evidence="6 7">DSM 29328</strain>
    </source>
</reference>
<dbReference type="PROSITE" id="PS51930">
    <property type="entry name" value="BMC_2"/>
    <property type="match status" value="1"/>
</dbReference>
<feature type="compositionally biased region" description="Low complexity" evidence="4">
    <location>
        <begin position="125"/>
        <end position="139"/>
    </location>
</feature>
<dbReference type="SMART" id="SM00877">
    <property type="entry name" value="BMC"/>
    <property type="match status" value="1"/>
</dbReference>
<comment type="subcellular location">
    <subcellularLocation>
        <location evidence="1">Bacterial microcompartment</location>
    </subcellularLocation>
</comment>
<feature type="region of interest" description="Disordered" evidence="4">
    <location>
        <begin position="87"/>
        <end position="163"/>
    </location>
</feature>
<evidence type="ECO:0000256" key="1">
    <source>
        <dbReference type="ARBA" id="ARBA00024322"/>
    </source>
</evidence>
<feature type="domain" description="BMC" evidence="5">
    <location>
        <begin position="5"/>
        <end position="90"/>
    </location>
</feature>
<dbReference type="AlphaFoldDB" id="A0A2T0RFT0"/>
<dbReference type="InterPro" id="IPR037233">
    <property type="entry name" value="CcmK-like_sf"/>
</dbReference>
<evidence type="ECO:0000256" key="2">
    <source>
        <dbReference type="ARBA" id="ARBA00024446"/>
    </source>
</evidence>
<dbReference type="PANTHER" id="PTHR33941">
    <property type="entry name" value="PROPANEDIOL UTILIZATION PROTEIN PDUA"/>
    <property type="match status" value="1"/>
</dbReference>
<organism evidence="6 7">
    <name type="scientific">Aliiruegeria haliotis</name>
    <dbReference type="NCBI Taxonomy" id="1280846"/>
    <lineage>
        <taxon>Bacteria</taxon>
        <taxon>Pseudomonadati</taxon>
        <taxon>Pseudomonadota</taxon>
        <taxon>Alphaproteobacteria</taxon>
        <taxon>Rhodobacterales</taxon>
        <taxon>Roseobacteraceae</taxon>
        <taxon>Aliiruegeria</taxon>
    </lineage>
</organism>
<dbReference type="GO" id="GO:0031469">
    <property type="term" value="C:bacterial microcompartment"/>
    <property type="evidence" value="ECO:0007669"/>
    <property type="project" value="UniProtKB-SubCell"/>
</dbReference>
<dbReference type="Proteomes" id="UP000239480">
    <property type="component" value="Unassembled WGS sequence"/>
</dbReference>
<name>A0A2T0RFT0_9RHOB</name>
<dbReference type="EMBL" id="PVTD01000015">
    <property type="protein sequence ID" value="PRY20064.1"/>
    <property type="molecule type" value="Genomic_DNA"/>
</dbReference>
<evidence type="ECO:0000313" key="6">
    <source>
        <dbReference type="EMBL" id="PRY20064.1"/>
    </source>
</evidence>
<accession>A0A2T0RFT0</accession>
<keyword evidence="2" id="KW-1283">Bacterial microcompartment</keyword>
<evidence type="ECO:0000259" key="5">
    <source>
        <dbReference type="PROSITE" id="PS51930"/>
    </source>
</evidence>
<gene>
    <name evidence="6" type="ORF">CLV78_11513</name>
</gene>
<proteinExistence type="inferred from homology"/>
<protein>
    <submittedName>
        <fullName evidence="6">Microcompartment protein CcmL/EutN</fullName>
    </submittedName>
</protein>
<dbReference type="InterPro" id="IPR000249">
    <property type="entry name" value="BMC_dom"/>
</dbReference>
<keyword evidence="7" id="KW-1185">Reference proteome</keyword>
<dbReference type="PANTHER" id="PTHR33941:SF11">
    <property type="entry name" value="BACTERIAL MICROCOMPARTMENT SHELL PROTEIN PDUJ"/>
    <property type="match status" value="1"/>
</dbReference>
<dbReference type="InterPro" id="IPR044872">
    <property type="entry name" value="CcmK/CsoS1_BMC"/>
</dbReference>
<evidence type="ECO:0000256" key="3">
    <source>
        <dbReference type="PROSITE-ProRule" id="PRU01278"/>
    </source>
</evidence>
<dbReference type="Pfam" id="PF00936">
    <property type="entry name" value="BMC"/>
    <property type="match status" value="1"/>
</dbReference>
<feature type="compositionally biased region" description="Basic and acidic residues" evidence="4">
    <location>
        <begin position="140"/>
        <end position="149"/>
    </location>
</feature>
<comment type="similarity">
    <text evidence="3">Belongs to the bacterial microcompartments protein family.</text>
</comment>